<gene>
    <name evidence="1" type="primary">TBLA0A08020</name>
    <name evidence="1" type="ORF">TBLA_0A08020</name>
</gene>
<evidence type="ECO:0000313" key="1">
    <source>
        <dbReference type="EMBL" id="CCH58592.1"/>
    </source>
</evidence>
<dbReference type="eggNOG" id="KOG4614">
    <property type="taxonomic scope" value="Eukaryota"/>
</dbReference>
<dbReference type="Proteomes" id="UP000002866">
    <property type="component" value="Chromosome 1"/>
</dbReference>
<dbReference type="KEGG" id="tbl:TBLA_0A08020"/>
<dbReference type="OMA" id="SGMYDVY"/>
<dbReference type="GeneID" id="14493081"/>
<dbReference type="InterPro" id="IPR007849">
    <property type="entry name" value="ATP10"/>
</dbReference>
<dbReference type="OrthoDB" id="17089at2759"/>
<keyword evidence="2" id="KW-1185">Reference proteome</keyword>
<dbReference type="PANTHER" id="PTHR28106:SF1">
    <property type="entry name" value="MITOCHONDRIAL ATPASE COMPLEX SUBUNIT ATP10"/>
    <property type="match status" value="1"/>
</dbReference>
<accession>I2GWU0</accession>
<dbReference type="FunCoup" id="I2GWU0">
    <property type="interactions" value="171"/>
</dbReference>
<organism evidence="1 2">
    <name type="scientific">Henningerozyma blattae (strain ATCC 34711 / CBS 6284 / DSM 70876 / NBRC 10599 / NRRL Y-10934 / UCD 77-7)</name>
    <name type="common">Yeast</name>
    <name type="synonym">Tetrapisispora blattae</name>
    <dbReference type="NCBI Taxonomy" id="1071380"/>
    <lineage>
        <taxon>Eukaryota</taxon>
        <taxon>Fungi</taxon>
        <taxon>Dikarya</taxon>
        <taxon>Ascomycota</taxon>
        <taxon>Saccharomycotina</taxon>
        <taxon>Saccharomycetes</taxon>
        <taxon>Saccharomycetales</taxon>
        <taxon>Saccharomycetaceae</taxon>
        <taxon>Henningerozyma</taxon>
    </lineage>
</organism>
<dbReference type="EMBL" id="HE806316">
    <property type="protein sequence ID" value="CCH58592.1"/>
    <property type="molecule type" value="Genomic_DNA"/>
</dbReference>
<evidence type="ECO:0000313" key="2">
    <source>
        <dbReference type="Proteomes" id="UP000002866"/>
    </source>
</evidence>
<sequence length="305" mass="34033">MIIKPAYPLSTAVTTVAGFHTVSRCALQGRIYKNVLANAPPKDYEIKQLLKPVGVSQGVLKNGVTRGGNGFLDMFNKSKVTKRTAELEKEYTHSGFYGLHVFEQTKGKVFLAPKGPWAAPTAQYFPPVKAKVMFSKNTTEKNAPTLQNMLQPNGAVVALFSSQNGASIVSSWIKEIQNYMNRDNASVENSENLKLPVIYLNMIDGALPSLLLQAFGKKHITDMCNNTTDNINIDYFLIGNKRQLSFTIQEQLRINNNHTGYIFILDKNQKVRWLASGPIDHPLTKTSDGDNSELKYFIFNNQPTK</sequence>
<dbReference type="AlphaFoldDB" id="I2GWU0"/>
<dbReference type="PANTHER" id="PTHR28106">
    <property type="entry name" value="MITOCHONDRIAL ATPASE COMPLEX SUBUNIT ATP10"/>
    <property type="match status" value="1"/>
</dbReference>
<dbReference type="RefSeq" id="XP_004178111.1">
    <property type="nucleotide sequence ID" value="XM_004178063.1"/>
</dbReference>
<dbReference type="GO" id="GO:0005743">
    <property type="term" value="C:mitochondrial inner membrane"/>
    <property type="evidence" value="ECO:0007669"/>
    <property type="project" value="TreeGrafter"/>
</dbReference>
<proteinExistence type="predicted"/>
<dbReference type="STRING" id="1071380.I2GWU0"/>
<dbReference type="Pfam" id="PF05176">
    <property type="entry name" value="ATP-synt_10"/>
    <property type="match status" value="1"/>
</dbReference>
<reference evidence="1 2" key="1">
    <citation type="journal article" date="2011" name="Proc. Natl. Acad. Sci. U.S.A.">
        <title>Evolutionary erosion of yeast sex chromosomes by mating-type switching accidents.</title>
        <authorList>
            <person name="Gordon J.L."/>
            <person name="Armisen D."/>
            <person name="Proux-Wera E."/>
            <person name="Oheigeartaigh S.S."/>
            <person name="Byrne K.P."/>
            <person name="Wolfe K.H."/>
        </authorList>
    </citation>
    <scope>NUCLEOTIDE SEQUENCE [LARGE SCALE GENOMIC DNA]</scope>
    <source>
        <strain evidence="2">ATCC 34711 / CBS 6284 / DSM 70876 / NBRC 10599 / NRRL Y-10934 / UCD 77-7</strain>
    </source>
</reference>
<dbReference type="InParanoid" id="I2GWU0"/>
<dbReference type="GO" id="GO:0033615">
    <property type="term" value="P:mitochondrial proton-transporting ATP synthase complex assembly"/>
    <property type="evidence" value="ECO:0007669"/>
    <property type="project" value="TreeGrafter"/>
</dbReference>
<dbReference type="HOGENOM" id="CLU_047290_2_0_1"/>
<protein>
    <submittedName>
        <fullName evidence="1">Uncharacterized protein</fullName>
    </submittedName>
</protein>
<name>I2GWU0_HENB6</name>